<dbReference type="PANTHER" id="PTHR46997:SF2">
    <property type="entry name" value="TYROSINE-SPECIFIC TRANSPORT SYSTEM"/>
    <property type="match status" value="1"/>
</dbReference>
<dbReference type="Gene3D" id="1.20.1740.10">
    <property type="entry name" value="Amino acid/polyamine transporter I"/>
    <property type="match status" value="1"/>
</dbReference>
<feature type="transmembrane region" description="Helical" evidence="9">
    <location>
        <begin position="116"/>
        <end position="139"/>
    </location>
</feature>
<dbReference type="RefSeq" id="WP_026257975.1">
    <property type="nucleotide sequence ID" value="NZ_JOJP01000001.1"/>
</dbReference>
<dbReference type="eggNOG" id="COG0814">
    <property type="taxonomic scope" value="Bacteria"/>
</dbReference>
<evidence type="ECO:0000256" key="3">
    <source>
        <dbReference type="ARBA" id="ARBA00022475"/>
    </source>
</evidence>
<evidence type="ECO:0000256" key="8">
    <source>
        <dbReference type="ARBA" id="ARBA00023136"/>
    </source>
</evidence>
<evidence type="ECO:0000256" key="2">
    <source>
        <dbReference type="ARBA" id="ARBA00022448"/>
    </source>
</evidence>
<dbReference type="PRINTS" id="PR00166">
    <property type="entry name" value="AROAAPRMEASE"/>
</dbReference>
<dbReference type="EMBL" id="JOJP01000001">
    <property type="protein sequence ID" value="KEI70813.1"/>
    <property type="molecule type" value="Genomic_DNA"/>
</dbReference>
<feature type="transmembrane region" description="Helical" evidence="9">
    <location>
        <begin position="220"/>
        <end position="244"/>
    </location>
</feature>
<name>A0A081K9I7_9GAMM</name>
<accession>A0A081K9I7</accession>
<reference evidence="10 11" key="1">
    <citation type="submission" date="2014-06" db="EMBL/GenBank/DDBJ databases">
        <title>Whole Genome Sequences of Three Symbiotic Endozoicomonas Bacteria.</title>
        <authorList>
            <person name="Neave M.J."/>
            <person name="Apprill A."/>
            <person name="Voolstra C.R."/>
        </authorList>
    </citation>
    <scope>NUCLEOTIDE SEQUENCE [LARGE SCALE GENOMIC DNA]</scope>
    <source>
        <strain evidence="10 11">DSM 22380</strain>
    </source>
</reference>
<evidence type="ECO:0000256" key="9">
    <source>
        <dbReference type="SAM" id="Phobius"/>
    </source>
</evidence>
<dbReference type="GO" id="GO:0015173">
    <property type="term" value="F:aromatic amino acid transmembrane transporter activity"/>
    <property type="evidence" value="ECO:0007669"/>
    <property type="project" value="InterPro"/>
</dbReference>
<protein>
    <recommendedName>
        <fullName evidence="12">Aromatic amino acid permease</fullName>
    </recommendedName>
</protein>
<feature type="transmembrane region" description="Helical" evidence="9">
    <location>
        <begin position="182"/>
        <end position="200"/>
    </location>
</feature>
<dbReference type="AlphaFoldDB" id="A0A081K9I7"/>
<feature type="transmembrane region" description="Helical" evidence="9">
    <location>
        <begin position="337"/>
        <end position="360"/>
    </location>
</feature>
<evidence type="ECO:0000256" key="7">
    <source>
        <dbReference type="ARBA" id="ARBA00022989"/>
    </source>
</evidence>
<comment type="subcellular location">
    <subcellularLocation>
        <location evidence="1">Cell inner membrane</location>
        <topology evidence="1">Multi-pass membrane protein</topology>
    </subcellularLocation>
</comment>
<evidence type="ECO:0000313" key="10">
    <source>
        <dbReference type="EMBL" id="KEI70813.1"/>
    </source>
</evidence>
<feature type="transmembrane region" description="Helical" evidence="9">
    <location>
        <begin position="312"/>
        <end position="331"/>
    </location>
</feature>
<keyword evidence="4" id="KW-0997">Cell inner membrane</keyword>
<comment type="caution">
    <text evidence="10">The sequence shown here is derived from an EMBL/GenBank/DDBJ whole genome shotgun (WGS) entry which is preliminary data.</text>
</comment>
<dbReference type="InterPro" id="IPR013059">
    <property type="entry name" value="Trp_tyr_transpt"/>
</dbReference>
<dbReference type="PIRSF" id="PIRSF006060">
    <property type="entry name" value="AA_transporter"/>
    <property type="match status" value="1"/>
</dbReference>
<keyword evidence="6" id="KW-0029">Amino-acid transport</keyword>
<evidence type="ECO:0000256" key="6">
    <source>
        <dbReference type="ARBA" id="ARBA00022970"/>
    </source>
</evidence>
<dbReference type="Pfam" id="PF03222">
    <property type="entry name" value="Trp_Tyr_perm"/>
    <property type="match status" value="1"/>
</dbReference>
<organism evidence="10 11">
    <name type="scientific">Endozoicomonas elysicola</name>
    <dbReference type="NCBI Taxonomy" id="305900"/>
    <lineage>
        <taxon>Bacteria</taxon>
        <taxon>Pseudomonadati</taxon>
        <taxon>Pseudomonadota</taxon>
        <taxon>Gammaproteobacteria</taxon>
        <taxon>Oceanospirillales</taxon>
        <taxon>Endozoicomonadaceae</taxon>
        <taxon>Endozoicomonas</taxon>
    </lineage>
</organism>
<evidence type="ECO:0000256" key="1">
    <source>
        <dbReference type="ARBA" id="ARBA00004429"/>
    </source>
</evidence>
<dbReference type="GO" id="GO:0005886">
    <property type="term" value="C:plasma membrane"/>
    <property type="evidence" value="ECO:0007669"/>
    <property type="project" value="UniProtKB-SubCell"/>
</dbReference>
<keyword evidence="3" id="KW-1003">Cell membrane</keyword>
<evidence type="ECO:0008006" key="12">
    <source>
        <dbReference type="Google" id="ProtNLM"/>
    </source>
</evidence>
<dbReference type="InterPro" id="IPR018227">
    <property type="entry name" value="Amino_acid_transport_2"/>
</dbReference>
<keyword evidence="11" id="KW-1185">Reference proteome</keyword>
<sequence>MSEPSRSTVIGSALILAGTAIGAGMLALPLVSASTGLIPVIILFLVTAFFAVISALYAFEANVAIKPGCNLYTMASRTLGRIGKVLSAIAPLGLFYALMSAYFSGGGSLLAQYVQVAIPGASSQLCVILFALIAGAFVYYSTRAVDLINRIFFSLMIITFILALISLAPSVRYESMTHSTDVGYFSLMAALPVIFTSFGYHGGIPSIIIYQRKQLAHIPLIFLLATLIPLTVYTLWLIAVMGILPEATLLQVSQSSGATAHLISELSRDDDMHTILYLFSDLALLTSVLGVALGLFDYLANLLQRADTRIHRLQTALVTFIPPVIFAIMFPDGFVAALGYAAIALAILAILLPTAMVYVLRKNTEYKNSFRAPGGVVLMSLCFLFGCIVILSQLISRL</sequence>
<gene>
    <name evidence="10" type="ORF">GV64_08690</name>
</gene>
<keyword evidence="7 9" id="KW-1133">Transmembrane helix</keyword>
<dbReference type="PANTHER" id="PTHR46997">
    <property type="entry name" value="LOW AFFINITY TRYPTOPHAN PERMEASE-RELATED"/>
    <property type="match status" value="1"/>
</dbReference>
<feature type="transmembrane region" description="Helical" evidence="9">
    <location>
        <begin position="12"/>
        <end position="31"/>
    </location>
</feature>
<keyword evidence="8 9" id="KW-0472">Membrane</keyword>
<keyword evidence="5 9" id="KW-0812">Transmembrane</keyword>
<dbReference type="GO" id="GO:0003333">
    <property type="term" value="P:amino acid transmembrane transport"/>
    <property type="evidence" value="ECO:0007669"/>
    <property type="project" value="InterPro"/>
</dbReference>
<keyword evidence="2" id="KW-0813">Transport</keyword>
<evidence type="ECO:0000256" key="5">
    <source>
        <dbReference type="ARBA" id="ARBA00022692"/>
    </source>
</evidence>
<feature type="transmembrane region" description="Helical" evidence="9">
    <location>
        <begin position="275"/>
        <end position="300"/>
    </location>
</feature>
<proteinExistence type="predicted"/>
<feature type="transmembrane region" description="Helical" evidence="9">
    <location>
        <begin position="37"/>
        <end position="59"/>
    </location>
</feature>
<evidence type="ECO:0000256" key="4">
    <source>
        <dbReference type="ARBA" id="ARBA00022519"/>
    </source>
</evidence>
<feature type="transmembrane region" description="Helical" evidence="9">
    <location>
        <begin position="85"/>
        <end position="104"/>
    </location>
</feature>
<feature type="transmembrane region" description="Helical" evidence="9">
    <location>
        <begin position="372"/>
        <end position="395"/>
    </location>
</feature>
<evidence type="ECO:0000313" key="11">
    <source>
        <dbReference type="Proteomes" id="UP000027997"/>
    </source>
</evidence>
<dbReference type="Proteomes" id="UP000027997">
    <property type="component" value="Unassembled WGS sequence"/>
</dbReference>
<dbReference type="STRING" id="305900.GV64_08690"/>
<feature type="transmembrane region" description="Helical" evidence="9">
    <location>
        <begin position="151"/>
        <end position="170"/>
    </location>
</feature>